<evidence type="ECO:0008006" key="3">
    <source>
        <dbReference type="Google" id="ProtNLM"/>
    </source>
</evidence>
<evidence type="ECO:0000313" key="2">
    <source>
        <dbReference type="Proteomes" id="UP000434582"/>
    </source>
</evidence>
<dbReference type="AlphaFoldDB" id="A0A7X1ZBJ9"/>
<proteinExistence type="predicted"/>
<accession>A0A7X1ZBJ9</accession>
<keyword evidence="2" id="KW-1185">Reference proteome</keyword>
<comment type="caution">
    <text evidence="1">The sequence shown here is derived from an EMBL/GenBank/DDBJ whole genome shotgun (WGS) entry which is preliminary data.</text>
</comment>
<organism evidence="1 2">
    <name type="scientific">Roseospira navarrensis</name>
    <dbReference type="NCBI Taxonomy" id="140058"/>
    <lineage>
        <taxon>Bacteria</taxon>
        <taxon>Pseudomonadati</taxon>
        <taxon>Pseudomonadota</taxon>
        <taxon>Alphaproteobacteria</taxon>
        <taxon>Rhodospirillales</taxon>
        <taxon>Rhodospirillaceae</taxon>
        <taxon>Roseospira</taxon>
    </lineage>
</organism>
<protein>
    <recommendedName>
        <fullName evidence="3">UrcA family protein</fullName>
    </recommendedName>
</protein>
<name>A0A7X1ZBJ9_9PROT</name>
<gene>
    <name evidence="1" type="ORF">GHC57_03320</name>
</gene>
<sequence length="91" mass="8856">MAALALASAPAGAADGEALEGLSPAALMAHYQADCAGGAGAGTADGGAAQARALGARCDALARAIQGVDLQDRRAGSADLARPDFYTPRSE</sequence>
<reference evidence="1 2" key="1">
    <citation type="submission" date="2019-10" db="EMBL/GenBank/DDBJ databases">
        <title>Draft whole-genome sequence of the purple nonsulfur photosynthetic bacterium Roseospira navarrensis DSM 15114.</title>
        <authorList>
            <person name="Kyndt J.A."/>
            <person name="Meyer T.E."/>
        </authorList>
    </citation>
    <scope>NUCLEOTIDE SEQUENCE [LARGE SCALE GENOMIC DNA]</scope>
    <source>
        <strain evidence="1 2">DSM 15114</strain>
    </source>
</reference>
<dbReference type="EMBL" id="WIVE01000005">
    <property type="protein sequence ID" value="MQX35540.1"/>
    <property type="molecule type" value="Genomic_DNA"/>
</dbReference>
<dbReference type="Proteomes" id="UP000434582">
    <property type="component" value="Unassembled WGS sequence"/>
</dbReference>
<evidence type="ECO:0000313" key="1">
    <source>
        <dbReference type="EMBL" id="MQX35540.1"/>
    </source>
</evidence>
<dbReference type="RefSeq" id="WP_153341141.1">
    <property type="nucleotide sequence ID" value="NZ_WIVE01000005.1"/>
</dbReference>